<geneLocation type="plasmid" evidence="1">
    <name>pCTX-M-1.A</name>
</geneLocation>
<organism evidence="1">
    <name type="scientific">Escherichia coli</name>
    <dbReference type="NCBI Taxonomy" id="562"/>
    <lineage>
        <taxon>Bacteria</taxon>
        <taxon>Pseudomonadati</taxon>
        <taxon>Pseudomonadota</taxon>
        <taxon>Gammaproteobacteria</taxon>
        <taxon>Enterobacterales</taxon>
        <taxon>Enterobacteriaceae</taxon>
        <taxon>Escherichia</taxon>
    </lineage>
</organism>
<evidence type="ECO:0000313" key="1">
    <source>
        <dbReference type="EMBL" id="QWP89201.1"/>
    </source>
</evidence>
<keyword evidence="1" id="KW-0614">Plasmid</keyword>
<dbReference type="EMBL" id="MW978788">
    <property type="protein sequence ID" value="QWP89201.1"/>
    <property type="molecule type" value="Genomic_DNA"/>
</dbReference>
<sequence length="126" mass="13535">MKGRQSRYVTGGEFRGDCQSPFRAVRLCLEPASLEITAGGLQIAQVSLHPFRAKMPAVSGYGAGAVYRTPAGRGHTSLRLGTLRGQGAKKVKMYSPGCPEVKENRHTAERPGCTFLLNVGISITML</sequence>
<proteinExistence type="predicted"/>
<reference evidence="1" key="1">
    <citation type="journal article" date="2021" name="Antibiotics">
        <title>Does an Antibiotic Stewardship Applied in a Pig Farm Lead to Low ESBL Prevalence?</title>
        <authorList>
            <person name="Fournier C."/>
            <person name="Nordmann P."/>
            <person name="Pittet O."/>
            <person name="Poirel L."/>
        </authorList>
    </citation>
    <scope>NUCLEOTIDE SEQUENCE</scope>
    <source>
        <plasmid evidence="1">pCTX-M-1.A</plasmid>
    </source>
</reference>
<protein>
    <submittedName>
        <fullName evidence="1">Uncharacterized protein</fullName>
    </submittedName>
</protein>
<dbReference type="AlphaFoldDB" id="A0A8F1LA54"/>
<accession>A0A8F1LA54</accession>
<gene>
    <name evidence="1" type="ORF">IHCLGBEB_00004</name>
</gene>
<name>A0A8F1LA54_ECOLX</name>